<dbReference type="InterPro" id="IPR001849">
    <property type="entry name" value="PH_domain"/>
</dbReference>
<feature type="domain" description="PH" evidence="1">
    <location>
        <begin position="170"/>
        <end position="272"/>
    </location>
</feature>
<dbReference type="GO" id="GO:0005096">
    <property type="term" value="F:GTPase activator activity"/>
    <property type="evidence" value="ECO:0007669"/>
    <property type="project" value="TreeGrafter"/>
</dbReference>
<comment type="caution">
    <text evidence="2">The sequence shown here is derived from an EMBL/GenBank/DDBJ whole genome shotgun (WGS) entry which is preliminary data.</text>
</comment>
<dbReference type="InterPro" id="IPR052589">
    <property type="entry name" value="Arf-GAP_dual-PH_domain"/>
</dbReference>
<evidence type="ECO:0000259" key="1">
    <source>
        <dbReference type="PROSITE" id="PS50003"/>
    </source>
</evidence>
<reference evidence="2" key="1">
    <citation type="journal article" date="2023" name="G3 (Bethesda)">
        <title>Whole genome assembly and annotation of the endangered Caribbean coral Acropora cervicornis.</title>
        <authorList>
            <person name="Selwyn J.D."/>
            <person name="Vollmer S.V."/>
        </authorList>
    </citation>
    <scope>NUCLEOTIDE SEQUENCE</scope>
    <source>
        <strain evidence="2">K2</strain>
    </source>
</reference>
<dbReference type="SMART" id="SM00233">
    <property type="entry name" value="PH"/>
    <property type="match status" value="2"/>
</dbReference>
<accession>A0AAD9R2B8</accession>
<gene>
    <name evidence="2" type="ORF">P5673_003266</name>
</gene>
<dbReference type="InterPro" id="IPR011993">
    <property type="entry name" value="PH-like_dom_sf"/>
</dbReference>
<proteinExistence type="predicted"/>
<dbReference type="Gene3D" id="2.30.29.30">
    <property type="entry name" value="Pleckstrin-homology domain (PH domain)/Phosphotyrosine-binding domain (PTB)"/>
    <property type="match status" value="2"/>
</dbReference>
<dbReference type="GO" id="GO:0005547">
    <property type="term" value="F:phosphatidylinositol-3,4,5-trisphosphate binding"/>
    <property type="evidence" value="ECO:0007669"/>
    <property type="project" value="TreeGrafter"/>
</dbReference>
<dbReference type="Proteomes" id="UP001249851">
    <property type="component" value="Unassembled WGS sequence"/>
</dbReference>
<evidence type="ECO:0000313" key="2">
    <source>
        <dbReference type="EMBL" id="KAK2571859.1"/>
    </source>
</evidence>
<reference evidence="2" key="2">
    <citation type="journal article" date="2023" name="Science">
        <title>Genomic signatures of disease resistance in endangered staghorn corals.</title>
        <authorList>
            <person name="Vollmer S.V."/>
            <person name="Selwyn J.D."/>
            <person name="Despard B.A."/>
            <person name="Roesel C.L."/>
        </authorList>
    </citation>
    <scope>NUCLEOTIDE SEQUENCE</scope>
    <source>
        <strain evidence="2">K2</strain>
    </source>
</reference>
<dbReference type="PANTHER" id="PTHR46021">
    <property type="entry name" value="ARF-GAP WITH DUAL PH DOMAIN-CONTAINING PROTEIN 1-LIKE PROTEIN"/>
    <property type="match status" value="1"/>
</dbReference>
<name>A0AAD9R2B8_ACRCE</name>
<dbReference type="EMBL" id="JARQWQ010000005">
    <property type="protein sequence ID" value="KAK2571859.1"/>
    <property type="molecule type" value="Genomic_DNA"/>
</dbReference>
<dbReference type="SUPFAM" id="SSF50729">
    <property type="entry name" value="PH domain-like"/>
    <property type="match status" value="2"/>
</dbReference>
<protein>
    <submittedName>
        <fullName evidence="2">Arf-GAP with dual PH domain-containing protein 1</fullName>
    </submittedName>
</protein>
<dbReference type="Gene3D" id="1.10.220.150">
    <property type="entry name" value="Arf GTPase activating protein"/>
    <property type="match status" value="1"/>
</dbReference>
<organism evidence="2 3">
    <name type="scientific">Acropora cervicornis</name>
    <name type="common">Staghorn coral</name>
    <dbReference type="NCBI Taxonomy" id="6130"/>
    <lineage>
        <taxon>Eukaryota</taxon>
        <taxon>Metazoa</taxon>
        <taxon>Cnidaria</taxon>
        <taxon>Anthozoa</taxon>
        <taxon>Hexacorallia</taxon>
        <taxon>Scleractinia</taxon>
        <taxon>Astrocoeniina</taxon>
        <taxon>Acroporidae</taxon>
        <taxon>Acropora</taxon>
    </lineage>
</organism>
<sequence length="282" mass="33291">MFEMFFFQFMEQHGNEKGSAIWEKNVPVFYRRPKPGDPHVLKEQWIRSKYEHKQFIEGAKEPSYINGSMRGHLKKKRKDDNNWNLRLFEKPKNVLDVAKINVTFAQEKTDQDNSLQITYVTDGVTRNYFVSSESGREIVDWYMAIRAAKLKVHEENGLKFDPLNMELTRDFKMEGYLEKRGPRGEPWQKRWCTLDGRRFLYFEQPMSPEAKGEFIIGSQTEGFAVQQGEVTGRFQDEDYCFTLTTPDRHFLFKADTENERMMWLNCISDVVAQPMTDEDKTG</sequence>
<dbReference type="InterPro" id="IPR038508">
    <property type="entry name" value="ArfGAP_dom_sf"/>
</dbReference>
<evidence type="ECO:0000313" key="3">
    <source>
        <dbReference type="Proteomes" id="UP001249851"/>
    </source>
</evidence>
<dbReference type="GO" id="GO:0005886">
    <property type="term" value="C:plasma membrane"/>
    <property type="evidence" value="ECO:0007669"/>
    <property type="project" value="TreeGrafter"/>
</dbReference>
<dbReference type="PROSITE" id="PS50003">
    <property type="entry name" value="PH_DOMAIN"/>
    <property type="match status" value="1"/>
</dbReference>
<dbReference type="PANTHER" id="PTHR46021:SF2">
    <property type="entry name" value="ARF-GAP WITH DUAL PH DOMAIN-CONTAINING PROTEIN 1"/>
    <property type="match status" value="1"/>
</dbReference>
<keyword evidence="3" id="KW-1185">Reference proteome</keyword>
<dbReference type="SUPFAM" id="SSF57863">
    <property type="entry name" value="ArfGap/RecO-like zinc finger"/>
    <property type="match status" value="1"/>
</dbReference>
<dbReference type="GO" id="GO:0005737">
    <property type="term" value="C:cytoplasm"/>
    <property type="evidence" value="ECO:0007669"/>
    <property type="project" value="TreeGrafter"/>
</dbReference>
<dbReference type="Pfam" id="PF00169">
    <property type="entry name" value="PH"/>
    <property type="match status" value="1"/>
</dbReference>
<dbReference type="InterPro" id="IPR037278">
    <property type="entry name" value="ARFGAP/RecO"/>
</dbReference>
<dbReference type="AlphaFoldDB" id="A0AAD9R2B8"/>